<dbReference type="InterPro" id="IPR019657">
    <property type="entry name" value="ComFB"/>
</dbReference>
<accession>A0A2K2FIW8</accession>
<dbReference type="KEGG" id="cthd:CDO33_06715"/>
<dbReference type="Pfam" id="PF10719">
    <property type="entry name" value="ComFB"/>
    <property type="match status" value="1"/>
</dbReference>
<comment type="caution">
    <text evidence="1">The sequence shown here is derived from an EMBL/GenBank/DDBJ whole genome shotgun (WGS) entry which is preliminary data.</text>
</comment>
<dbReference type="EMBL" id="NIOJ01000007">
    <property type="protein sequence ID" value="PNU00731.1"/>
    <property type="molecule type" value="Genomic_DNA"/>
</dbReference>
<reference evidence="1 2" key="1">
    <citation type="submission" date="2017-06" db="EMBL/GenBank/DDBJ databases">
        <title>Investigating the central metabolism of Clostridium thermosuccinogenes.</title>
        <authorList>
            <person name="Koendjbiharie J.G."/>
            <person name="van Kranenburg R."/>
        </authorList>
    </citation>
    <scope>NUCLEOTIDE SEQUENCE [LARGE SCALE GENOMIC DNA]</scope>
    <source>
        <strain evidence="1 2">DSM 5806</strain>
    </source>
</reference>
<organism evidence="1 2">
    <name type="scientific">Clostridium thermosuccinogenes</name>
    <dbReference type="NCBI Taxonomy" id="84032"/>
    <lineage>
        <taxon>Bacteria</taxon>
        <taxon>Bacillati</taxon>
        <taxon>Bacillota</taxon>
        <taxon>Clostridia</taxon>
        <taxon>Eubacteriales</taxon>
        <taxon>Clostridiaceae</taxon>
        <taxon>Clostridium</taxon>
    </lineage>
</organism>
<protein>
    <submittedName>
        <fullName evidence="1">Competence protein ComFB</fullName>
    </submittedName>
</protein>
<dbReference type="AlphaFoldDB" id="A0A2K2FIW8"/>
<dbReference type="Proteomes" id="UP000236151">
    <property type="component" value="Unassembled WGS sequence"/>
</dbReference>
<proteinExistence type="predicted"/>
<keyword evidence="2" id="KW-1185">Reference proteome</keyword>
<name>A0A2K2FIW8_9CLOT</name>
<gene>
    <name evidence="1" type="ORF">CDQ84_04705</name>
</gene>
<sequence length="93" mass="10626">MFHIKNYMEEAVFQRLEEILDDISICQCEKCRMDVAAIALNSLPPKYVVSEKGELYSKVDSLMQQFEVDIIAAITKAAVIVKRNPRHDGNHIC</sequence>
<evidence type="ECO:0000313" key="1">
    <source>
        <dbReference type="EMBL" id="PNU00731.1"/>
    </source>
</evidence>
<evidence type="ECO:0000313" key="2">
    <source>
        <dbReference type="Proteomes" id="UP000236151"/>
    </source>
</evidence>
<dbReference type="RefSeq" id="WP_103080565.1">
    <property type="nucleotide sequence ID" value="NZ_CP021850.1"/>
</dbReference>
<dbReference type="OrthoDB" id="5616024at2"/>